<evidence type="ECO:0000313" key="9">
    <source>
        <dbReference type="Proteomes" id="UP000019205"/>
    </source>
</evidence>
<keyword evidence="6 7" id="KW-0472">Membrane</keyword>
<dbReference type="EMBL" id="AAOA02000003">
    <property type="protein sequence ID" value="EAQ96878.2"/>
    <property type="molecule type" value="Genomic_DNA"/>
</dbReference>
<dbReference type="HOGENOM" id="CLU_081268_1_0_6"/>
<dbReference type="GO" id="GO:0005886">
    <property type="term" value="C:plasma membrane"/>
    <property type="evidence" value="ECO:0007669"/>
    <property type="project" value="UniProtKB-SubCell"/>
</dbReference>
<evidence type="ECO:0000256" key="1">
    <source>
        <dbReference type="ARBA" id="ARBA00004651"/>
    </source>
</evidence>
<keyword evidence="4 7" id="KW-0812">Transmembrane</keyword>
<dbReference type="InterPro" id="IPR002751">
    <property type="entry name" value="CbiM/NikMN"/>
</dbReference>
<proteinExistence type="predicted"/>
<feature type="transmembrane region" description="Helical" evidence="7">
    <location>
        <begin position="106"/>
        <end position="127"/>
    </location>
</feature>
<keyword evidence="9" id="KW-1185">Reference proteome</keyword>
<feature type="transmembrane region" description="Helical" evidence="7">
    <location>
        <begin position="7"/>
        <end position="30"/>
    </location>
</feature>
<dbReference type="Gene3D" id="1.10.1760.20">
    <property type="match status" value="1"/>
</dbReference>
<keyword evidence="3" id="KW-1003">Cell membrane</keyword>
<comment type="subcellular location">
    <subcellularLocation>
        <location evidence="1">Cell membrane</location>
        <topology evidence="1">Multi-pass membrane protein</topology>
    </subcellularLocation>
</comment>
<dbReference type="AlphaFoldDB" id="A4AB06"/>
<evidence type="ECO:0000256" key="2">
    <source>
        <dbReference type="ARBA" id="ARBA00022448"/>
    </source>
</evidence>
<dbReference type="RefSeq" id="WP_023660103.1">
    <property type="nucleotide sequence ID" value="NZ_CM002299.1"/>
</dbReference>
<protein>
    <submittedName>
        <fullName evidence="8">Putative membrane protein</fullName>
    </submittedName>
</protein>
<gene>
    <name evidence="8" type="ORF">KT71_11274</name>
</gene>
<dbReference type="STRING" id="314285.KT71_11274"/>
<evidence type="ECO:0000256" key="5">
    <source>
        <dbReference type="ARBA" id="ARBA00022989"/>
    </source>
</evidence>
<evidence type="ECO:0000313" key="8">
    <source>
        <dbReference type="EMBL" id="EAQ96878.2"/>
    </source>
</evidence>
<keyword evidence="2" id="KW-0813">Transport</keyword>
<feature type="transmembrane region" description="Helical" evidence="7">
    <location>
        <begin position="42"/>
        <end position="59"/>
    </location>
</feature>
<dbReference type="Proteomes" id="UP000019205">
    <property type="component" value="Chromosome"/>
</dbReference>
<dbReference type="GO" id="GO:0000041">
    <property type="term" value="P:transition metal ion transport"/>
    <property type="evidence" value="ECO:0007669"/>
    <property type="project" value="InterPro"/>
</dbReference>
<feature type="transmembrane region" description="Helical" evidence="7">
    <location>
        <begin position="139"/>
        <end position="168"/>
    </location>
</feature>
<evidence type="ECO:0000256" key="4">
    <source>
        <dbReference type="ARBA" id="ARBA00022692"/>
    </source>
</evidence>
<dbReference type="OrthoDB" id="5297929at2"/>
<comment type="caution">
    <text evidence="8">The sequence shown here is derived from an EMBL/GenBank/DDBJ whole genome shotgun (WGS) entry which is preliminary data.</text>
</comment>
<reference evidence="8 9" key="1">
    <citation type="journal article" date="2007" name="Proc. Natl. Acad. Sci. U.S.A.">
        <title>Characterization of a marine gammaproteobacterium capable of aerobic anoxygenic photosynthesis.</title>
        <authorList>
            <person name="Fuchs B.M."/>
            <person name="Spring S."/>
            <person name="Teeling H."/>
            <person name="Quast C."/>
            <person name="Wulf J."/>
            <person name="Schattenhofer M."/>
            <person name="Yan S."/>
            <person name="Ferriera S."/>
            <person name="Johnson J."/>
            <person name="Glockner F.O."/>
            <person name="Amann R."/>
        </authorList>
    </citation>
    <scope>NUCLEOTIDE SEQUENCE [LARGE SCALE GENOMIC DNA]</scope>
    <source>
        <strain evidence="8">KT71</strain>
    </source>
</reference>
<evidence type="ECO:0000256" key="6">
    <source>
        <dbReference type="ARBA" id="ARBA00023136"/>
    </source>
</evidence>
<reference evidence="8 9" key="2">
    <citation type="journal article" date="2009" name="PLoS ONE">
        <title>The photosynthetic apparatus and its regulation in the aerobic gammaproteobacterium Congregibacter litoralis gen. nov., sp. nov.</title>
        <authorList>
            <person name="Spring S."/>
            <person name="Lunsdorf H."/>
            <person name="Fuchs B.M."/>
            <person name="Tindall B.J."/>
        </authorList>
    </citation>
    <scope>NUCLEOTIDE SEQUENCE [LARGE SCALE GENOMIC DNA]</scope>
    <source>
        <strain evidence="8">KT71</strain>
    </source>
</reference>
<sequence>MHVPAHLLADGILVTASIAMLVSVVLALRYGGWRSLTEEPGRMHLVAGGAVACLLLWLLNIHLVDGLVLHFLGITTLTLVVGWSFTILGASLVMIALYVLQGLDWAAYPLSVMLCVVLPASSTWLLGKSLHRPALRHPFVYTLGAGFAGGGLVILLLAIVSVLLFWVSGLTSYLDNAKEFWPLLFLIMFSEGFINGMCVSALAVFYPDWLKTFDDTFYLDDRRP</sequence>
<feature type="transmembrane region" description="Helical" evidence="7">
    <location>
        <begin position="71"/>
        <end position="100"/>
    </location>
</feature>
<evidence type="ECO:0000256" key="7">
    <source>
        <dbReference type="SAM" id="Phobius"/>
    </source>
</evidence>
<accession>A4AB06</accession>
<keyword evidence="5 7" id="KW-1133">Transmembrane helix</keyword>
<feature type="transmembrane region" description="Helical" evidence="7">
    <location>
        <begin position="180"/>
        <end position="206"/>
    </location>
</feature>
<dbReference type="eggNOG" id="COG3235">
    <property type="taxonomic scope" value="Bacteria"/>
</dbReference>
<evidence type="ECO:0000256" key="3">
    <source>
        <dbReference type="ARBA" id="ARBA00022475"/>
    </source>
</evidence>
<organism evidence="8 9">
    <name type="scientific">Congregibacter litoralis KT71</name>
    <dbReference type="NCBI Taxonomy" id="314285"/>
    <lineage>
        <taxon>Bacteria</taxon>
        <taxon>Pseudomonadati</taxon>
        <taxon>Pseudomonadota</taxon>
        <taxon>Gammaproteobacteria</taxon>
        <taxon>Cellvibrionales</taxon>
        <taxon>Halieaceae</taxon>
        <taxon>Congregibacter</taxon>
    </lineage>
</organism>
<name>A4AB06_9GAMM</name>
<dbReference type="Pfam" id="PF01891">
    <property type="entry name" value="CbiM"/>
    <property type="match status" value="1"/>
</dbReference>